<feature type="domain" description="Type II secretion system protein GspF" evidence="9">
    <location>
        <begin position="38"/>
        <end position="161"/>
    </location>
</feature>
<dbReference type="EMBL" id="VHQG01000004">
    <property type="protein sequence ID" value="TPW74923.1"/>
    <property type="molecule type" value="Genomic_DNA"/>
</dbReference>
<comment type="subcellular location">
    <subcellularLocation>
        <location evidence="1">Cell inner membrane</location>
        <topology evidence="1">Multi-pass membrane protein</topology>
    </subcellularLocation>
</comment>
<dbReference type="InterPro" id="IPR003004">
    <property type="entry name" value="GspF/PilC"/>
</dbReference>
<evidence type="ECO:0000256" key="7">
    <source>
        <dbReference type="ARBA" id="ARBA00023136"/>
    </source>
</evidence>
<name>A0A506XZ84_9MICO</name>
<accession>A0A506XZ84</accession>
<comment type="similarity">
    <text evidence="2">Belongs to the GSP F family.</text>
</comment>
<dbReference type="GO" id="GO:0015628">
    <property type="term" value="P:protein secretion by the type II secretion system"/>
    <property type="evidence" value="ECO:0007669"/>
    <property type="project" value="TreeGrafter"/>
</dbReference>
<proteinExistence type="inferred from homology"/>
<dbReference type="OrthoDB" id="9805682at2"/>
<dbReference type="InterPro" id="IPR018076">
    <property type="entry name" value="T2SS_GspF_dom"/>
</dbReference>
<dbReference type="InterPro" id="IPR042094">
    <property type="entry name" value="T2SS_GspF_sf"/>
</dbReference>
<dbReference type="Gene3D" id="1.20.81.30">
    <property type="entry name" value="Type II secretion system (T2SS), domain F"/>
    <property type="match status" value="2"/>
</dbReference>
<keyword evidence="7 8" id="KW-0472">Membrane</keyword>
<reference evidence="10 11" key="1">
    <citation type="submission" date="2019-06" db="EMBL/GenBank/DDBJ databases">
        <authorList>
            <person name="Li F."/>
        </authorList>
    </citation>
    <scope>NUCLEOTIDE SEQUENCE [LARGE SCALE GENOMIC DNA]</scope>
    <source>
        <strain evidence="10 11">10F1D-1</strain>
    </source>
</reference>
<dbReference type="PRINTS" id="PR00812">
    <property type="entry name" value="BCTERIALGSPF"/>
</dbReference>
<evidence type="ECO:0000256" key="4">
    <source>
        <dbReference type="ARBA" id="ARBA00022519"/>
    </source>
</evidence>
<sequence>MGLAPVEIKEWTGGSGLSREISFGSFGKGVDLKALAVFSRQMATMISAGLSMLKTLNILSEQTENPKLKTILAQVTREVESGSALSEAMAKHPVEFPPIMVNMIRAGETGGFLEDALASVATNFEKEAKLRATIKSAMTYPVMVLILAGVAVLLMLIFIVPVFKSMFEGAGSSLPAPTQVLVTLSENMVWIVPVLAILIIGGMAWWRINKNTEAVRQRLDPLKLRIPVFGELNKKIAVARFTRNLANMIGAGVPILHALVVVGETAGNYVVEKASKNVADAVRQGKSIGGPLAEEKVFPPMVTQMVAVGEDSGSMEVMLTKVADFYDSEVESTTKALTSLIEPLLIAFLGVVVGGIIVALYLPIFQIASVAGH</sequence>
<feature type="domain" description="Type II secretion system protein GspF" evidence="9">
    <location>
        <begin position="241"/>
        <end position="363"/>
    </location>
</feature>
<evidence type="ECO:0000256" key="3">
    <source>
        <dbReference type="ARBA" id="ARBA00022475"/>
    </source>
</evidence>
<evidence type="ECO:0000313" key="10">
    <source>
        <dbReference type="EMBL" id="TPW74923.1"/>
    </source>
</evidence>
<dbReference type="PANTHER" id="PTHR30012:SF7">
    <property type="entry name" value="PROTEIN TRANSPORT PROTEIN HOFC HOMOLOG"/>
    <property type="match status" value="1"/>
</dbReference>
<gene>
    <name evidence="10" type="ORF">FJ657_14495</name>
</gene>
<dbReference type="AlphaFoldDB" id="A0A506XZ84"/>
<dbReference type="Pfam" id="PF00482">
    <property type="entry name" value="T2SSF"/>
    <property type="match status" value="2"/>
</dbReference>
<comment type="caution">
    <text evidence="10">The sequence shown here is derived from an EMBL/GenBank/DDBJ whole genome shotgun (WGS) entry which is preliminary data.</text>
</comment>
<evidence type="ECO:0000256" key="8">
    <source>
        <dbReference type="SAM" id="Phobius"/>
    </source>
</evidence>
<evidence type="ECO:0000256" key="1">
    <source>
        <dbReference type="ARBA" id="ARBA00004429"/>
    </source>
</evidence>
<feature type="transmembrane region" description="Helical" evidence="8">
    <location>
        <begin position="139"/>
        <end position="163"/>
    </location>
</feature>
<evidence type="ECO:0000256" key="2">
    <source>
        <dbReference type="ARBA" id="ARBA00005745"/>
    </source>
</evidence>
<evidence type="ECO:0000256" key="5">
    <source>
        <dbReference type="ARBA" id="ARBA00022692"/>
    </source>
</evidence>
<dbReference type="PANTHER" id="PTHR30012">
    <property type="entry name" value="GENERAL SECRETION PATHWAY PROTEIN"/>
    <property type="match status" value="1"/>
</dbReference>
<dbReference type="FunFam" id="1.20.81.30:FF:000001">
    <property type="entry name" value="Type II secretion system protein F"/>
    <property type="match status" value="2"/>
</dbReference>
<dbReference type="GO" id="GO:0005886">
    <property type="term" value="C:plasma membrane"/>
    <property type="evidence" value="ECO:0007669"/>
    <property type="project" value="UniProtKB-SubCell"/>
</dbReference>
<evidence type="ECO:0000259" key="9">
    <source>
        <dbReference type="Pfam" id="PF00482"/>
    </source>
</evidence>
<keyword evidence="11" id="KW-1185">Reference proteome</keyword>
<dbReference type="Proteomes" id="UP000316252">
    <property type="component" value="Unassembled WGS sequence"/>
</dbReference>
<feature type="transmembrane region" description="Helical" evidence="8">
    <location>
        <begin position="188"/>
        <end position="208"/>
    </location>
</feature>
<protein>
    <submittedName>
        <fullName evidence="10">Type II secretion system F family protein</fullName>
    </submittedName>
</protein>
<keyword evidence="4" id="KW-0997">Cell inner membrane</keyword>
<evidence type="ECO:0000313" key="11">
    <source>
        <dbReference type="Proteomes" id="UP000316252"/>
    </source>
</evidence>
<keyword evidence="3" id="KW-1003">Cell membrane</keyword>
<evidence type="ECO:0000256" key="6">
    <source>
        <dbReference type="ARBA" id="ARBA00022989"/>
    </source>
</evidence>
<keyword evidence="6 8" id="KW-1133">Transmembrane helix</keyword>
<keyword evidence="5 8" id="KW-0812">Transmembrane</keyword>
<feature type="transmembrane region" description="Helical" evidence="8">
    <location>
        <begin position="344"/>
        <end position="364"/>
    </location>
</feature>
<organism evidence="10 11">
    <name type="scientific">Schumannella soli</name>
    <dbReference type="NCBI Taxonomy" id="2590779"/>
    <lineage>
        <taxon>Bacteria</taxon>
        <taxon>Bacillati</taxon>
        <taxon>Actinomycetota</taxon>
        <taxon>Actinomycetes</taxon>
        <taxon>Micrococcales</taxon>
        <taxon>Microbacteriaceae</taxon>
        <taxon>Schumannella</taxon>
    </lineage>
</organism>